<dbReference type="InterPro" id="IPR050538">
    <property type="entry name" value="MAP_kinase_kinase_kinase"/>
</dbReference>
<feature type="region of interest" description="Disordered" evidence="5">
    <location>
        <begin position="227"/>
        <end position="252"/>
    </location>
</feature>
<dbReference type="SUPFAM" id="SSF56112">
    <property type="entry name" value="Protein kinase-like (PK-like)"/>
    <property type="match status" value="1"/>
</dbReference>
<reference evidence="7 8" key="1">
    <citation type="submission" date="2021-06" db="EMBL/GenBank/DDBJ databases">
        <authorList>
            <person name="Palmer J.M."/>
        </authorList>
    </citation>
    <scope>NUCLEOTIDE SEQUENCE [LARGE SCALE GENOMIC DNA]</scope>
    <source>
        <strain evidence="7 8">XC_2019</strain>
        <tissue evidence="7">Muscle</tissue>
    </source>
</reference>
<keyword evidence="2" id="KW-0547">Nucleotide-binding</keyword>
<feature type="domain" description="Protein kinase" evidence="6">
    <location>
        <begin position="1"/>
        <end position="281"/>
    </location>
</feature>
<dbReference type="PROSITE" id="PS50011">
    <property type="entry name" value="PROTEIN_KINASE_DOM"/>
    <property type="match status" value="1"/>
</dbReference>
<evidence type="ECO:0000256" key="3">
    <source>
        <dbReference type="ARBA" id="ARBA00022777"/>
    </source>
</evidence>
<dbReference type="PANTHER" id="PTHR48016:SF9">
    <property type="entry name" value="MITOGEN-ACTIVATED PROTEIN KINASE KINASE KINASE 14"/>
    <property type="match status" value="1"/>
</dbReference>
<evidence type="ECO:0000259" key="6">
    <source>
        <dbReference type="PROSITE" id="PS50011"/>
    </source>
</evidence>
<organism evidence="7 8">
    <name type="scientific">Xenoophorus captivus</name>
    <dbReference type="NCBI Taxonomy" id="1517983"/>
    <lineage>
        <taxon>Eukaryota</taxon>
        <taxon>Metazoa</taxon>
        <taxon>Chordata</taxon>
        <taxon>Craniata</taxon>
        <taxon>Vertebrata</taxon>
        <taxon>Euteleostomi</taxon>
        <taxon>Actinopterygii</taxon>
        <taxon>Neopterygii</taxon>
        <taxon>Teleostei</taxon>
        <taxon>Neoteleostei</taxon>
        <taxon>Acanthomorphata</taxon>
        <taxon>Ovalentaria</taxon>
        <taxon>Atherinomorphae</taxon>
        <taxon>Cyprinodontiformes</taxon>
        <taxon>Goodeidae</taxon>
        <taxon>Xenoophorus</taxon>
    </lineage>
</organism>
<dbReference type="InterPro" id="IPR000719">
    <property type="entry name" value="Prot_kinase_dom"/>
</dbReference>
<name>A0ABV0R986_9TELE</name>
<evidence type="ECO:0000256" key="2">
    <source>
        <dbReference type="ARBA" id="ARBA00022741"/>
    </source>
</evidence>
<proteinExistence type="predicted"/>
<evidence type="ECO:0000256" key="5">
    <source>
        <dbReference type="SAM" id="MobiDB-lite"/>
    </source>
</evidence>
<dbReference type="Proteomes" id="UP001434883">
    <property type="component" value="Unassembled WGS sequence"/>
</dbReference>
<gene>
    <name evidence="7" type="ORF">XENOCAPTIV_007160</name>
</gene>
<keyword evidence="4" id="KW-0067">ATP-binding</keyword>
<evidence type="ECO:0000313" key="8">
    <source>
        <dbReference type="Proteomes" id="UP001434883"/>
    </source>
</evidence>
<dbReference type="Pfam" id="PF00069">
    <property type="entry name" value="Pkinase"/>
    <property type="match status" value="1"/>
</dbReference>
<keyword evidence="3" id="KW-0418">Kinase</keyword>
<dbReference type="PANTHER" id="PTHR48016">
    <property type="entry name" value="MAP KINASE KINASE KINASE SSK2-RELATED-RELATED"/>
    <property type="match status" value="1"/>
</dbReference>
<comment type="caution">
    <text evidence="7">The sequence shown here is derived from an EMBL/GenBank/DDBJ whole genome shotgun (WGS) entry which is preliminary data.</text>
</comment>
<dbReference type="Gene3D" id="1.10.510.10">
    <property type="entry name" value="Transferase(Phosphotransferase) domain 1"/>
    <property type="match status" value="1"/>
</dbReference>
<keyword evidence="8" id="KW-1185">Reference proteome</keyword>
<feature type="non-terminal residue" evidence="7">
    <location>
        <position position="1"/>
    </location>
</feature>
<dbReference type="InterPro" id="IPR011009">
    <property type="entry name" value="Kinase-like_dom_sf"/>
</dbReference>
<protein>
    <recommendedName>
        <fullName evidence="6">Protein kinase domain-containing protein</fullName>
    </recommendedName>
</protein>
<accession>A0ABV0R986</accession>
<evidence type="ECO:0000313" key="7">
    <source>
        <dbReference type="EMBL" id="MEQ2204052.1"/>
    </source>
</evidence>
<evidence type="ECO:0000256" key="4">
    <source>
        <dbReference type="ARBA" id="ARBA00022840"/>
    </source>
</evidence>
<keyword evidence="1" id="KW-0808">Transferase</keyword>
<evidence type="ECO:0000256" key="1">
    <source>
        <dbReference type="ARBA" id="ARBA00022679"/>
    </source>
</evidence>
<sequence>EEFSNGGISDFSTSRSSSVESLVEQECGHPLYNRQIYPTGSSCSPLNWPRQVFDHLSSLQPYEQDISSDSLSSVGDCSLALAGLRGVVSQADPCYAGPFFKDVEREARDNEDTSDNVLLSEDGRDSFLCDFGHAEKLNNQGLSLSSSRETHMAPEIVKGEPRGAKADVWSSCCMLLHMLNGCQPWTRYYTCRLYLKVMLTGNCFFTAVGGLTSSVQGSYTEPLYVPNKPPDDLHPINSSGDFEDKEEHTKSADSVITGLRTMEISPSEPKRESLNAPQMLIPEPNLKRNKITTVPELELRKLERGEFLSKHVIVDM</sequence>
<dbReference type="EMBL" id="JAHRIN010035414">
    <property type="protein sequence ID" value="MEQ2204052.1"/>
    <property type="molecule type" value="Genomic_DNA"/>
</dbReference>